<reference evidence="9" key="1">
    <citation type="journal article" date="2019" name="Genome Biol. Evol.">
        <title>Plastid Genomes and Proteins Illuminate the Evolution of Eustigmatophyte Algae and Their Bacterial Endosymbionts.</title>
        <authorList>
            <person name="Sevcikova T."/>
            <person name="Yurchenko T."/>
            <person name="Fawley K.P."/>
            <person name="Amaral R."/>
            <person name="Strnad H."/>
            <person name="Santos L.M."/>
            <person name="Fawley M.W."/>
            <person name="Elias M."/>
        </authorList>
    </citation>
    <scope>NUCLEOTIDE SEQUENCE</scope>
    <source>
        <strain evidence="9">CAUP Q 202</strain>
    </source>
</reference>
<dbReference type="GO" id="GO:0015934">
    <property type="term" value="C:large ribosomal subunit"/>
    <property type="evidence" value="ECO:0007669"/>
    <property type="project" value="InterPro"/>
</dbReference>
<dbReference type="Pfam" id="PF16906">
    <property type="entry name" value="Ribosomal_L26"/>
    <property type="match status" value="1"/>
</dbReference>
<feature type="domain" description="KOW" evidence="8">
    <location>
        <begin position="101"/>
        <end position="128"/>
    </location>
</feature>
<evidence type="ECO:0000256" key="3">
    <source>
        <dbReference type="ARBA" id="ARBA00022528"/>
    </source>
</evidence>
<evidence type="ECO:0000313" key="9">
    <source>
        <dbReference type="EMBL" id="QAA11221.1"/>
    </source>
</evidence>
<comment type="subcellular location">
    <subcellularLocation>
        <location evidence="1">Plastid</location>
        <location evidence="1">Chloroplast</location>
    </subcellularLocation>
</comment>
<name>A0A451FLH8_9STRA</name>
<sequence length="220" mass="24251">MARRSLLLLAVAAVAGQVMAFVPLALPSARTDGRSQLSTAVVSRSSPARIVMGVTRRDQQKRRVTSLLKHVNAPLHKRRTIMSSPLSKELREQYGGVRAIPIRTGDEVIVTAGDHKKKTGKVVGVDRKKFYIHIEGITREKAGAKESGKTSTMIPVPISPNKVRITKLYLDSSREAILKRRQEGRAALAAARKVEVRPASEDPTWQEYQTKLNDILRGSA</sequence>
<dbReference type="SUPFAM" id="SSF50104">
    <property type="entry name" value="Translation proteins SH3-like domain"/>
    <property type="match status" value="1"/>
</dbReference>
<evidence type="ECO:0000256" key="7">
    <source>
        <dbReference type="SAM" id="SignalP"/>
    </source>
</evidence>
<evidence type="ECO:0000256" key="5">
    <source>
        <dbReference type="ARBA" id="ARBA00022980"/>
    </source>
</evidence>
<dbReference type="InterPro" id="IPR014722">
    <property type="entry name" value="Rib_uL2_dom2"/>
</dbReference>
<dbReference type="GO" id="GO:0009507">
    <property type="term" value="C:chloroplast"/>
    <property type="evidence" value="ECO:0007669"/>
    <property type="project" value="UniProtKB-SubCell"/>
</dbReference>
<dbReference type="InterPro" id="IPR041988">
    <property type="entry name" value="Ribosomal_uL24_KOW"/>
</dbReference>
<dbReference type="InterPro" id="IPR005756">
    <property type="entry name" value="Ribosomal_uL24_euk/arc"/>
</dbReference>
<feature type="chain" id="PRO_5019068525" evidence="7">
    <location>
        <begin position="21"/>
        <end position="220"/>
    </location>
</feature>
<evidence type="ECO:0000256" key="2">
    <source>
        <dbReference type="ARBA" id="ARBA00010618"/>
    </source>
</evidence>
<dbReference type="GO" id="GO:0003735">
    <property type="term" value="F:structural constituent of ribosome"/>
    <property type="evidence" value="ECO:0007669"/>
    <property type="project" value="InterPro"/>
</dbReference>
<dbReference type="PANTHER" id="PTHR11143">
    <property type="entry name" value="60S RIBOSOMAL PROTEIN L26 FAMILY MEMBER"/>
    <property type="match status" value="1"/>
</dbReference>
<dbReference type="AlphaFoldDB" id="A0A451FLH8"/>
<evidence type="ECO:0000256" key="6">
    <source>
        <dbReference type="ARBA" id="ARBA00023274"/>
    </source>
</evidence>
<organism evidence="9">
    <name type="scientific">Vischeria sp. CAUP Q 202</name>
    <dbReference type="NCBI Taxonomy" id="1805947"/>
    <lineage>
        <taxon>Eukaryota</taxon>
        <taxon>Sar</taxon>
        <taxon>Stramenopiles</taxon>
        <taxon>Ochrophyta</taxon>
        <taxon>Eustigmatophyceae</taxon>
        <taxon>Eustigmatales</taxon>
        <taxon>Chlorobotryaceae</taxon>
        <taxon>Vischeria</taxon>
    </lineage>
</organism>
<dbReference type="GO" id="GO:0006412">
    <property type="term" value="P:translation"/>
    <property type="evidence" value="ECO:0007669"/>
    <property type="project" value="InterPro"/>
</dbReference>
<feature type="signal peptide" evidence="7">
    <location>
        <begin position="1"/>
        <end position="20"/>
    </location>
</feature>
<dbReference type="Gene3D" id="2.30.30.30">
    <property type="match status" value="1"/>
</dbReference>
<evidence type="ECO:0000259" key="8">
    <source>
        <dbReference type="SMART" id="SM00739"/>
    </source>
</evidence>
<dbReference type="InterPro" id="IPR005824">
    <property type="entry name" value="KOW"/>
</dbReference>
<protein>
    <submittedName>
        <fullName evidence="9">Plastid ribosomal protein L26</fullName>
    </submittedName>
</protein>
<dbReference type="CDD" id="cd06089">
    <property type="entry name" value="KOW_RPL26"/>
    <property type="match status" value="1"/>
</dbReference>
<keyword evidence="3" id="KW-0150">Chloroplast</keyword>
<proteinExistence type="evidence at transcript level"/>
<dbReference type="InterPro" id="IPR008991">
    <property type="entry name" value="Translation_prot_SH3-like_sf"/>
</dbReference>
<dbReference type="SMART" id="SM00739">
    <property type="entry name" value="KOW"/>
    <property type="match status" value="1"/>
</dbReference>
<evidence type="ECO:0000256" key="1">
    <source>
        <dbReference type="ARBA" id="ARBA00004229"/>
    </source>
</evidence>
<dbReference type="GO" id="GO:0003723">
    <property type="term" value="F:RNA binding"/>
    <property type="evidence" value="ECO:0007669"/>
    <property type="project" value="InterPro"/>
</dbReference>
<keyword evidence="5 9" id="KW-0689">Ribosomal protein</keyword>
<accession>A0A451FLH8</accession>
<evidence type="ECO:0000256" key="4">
    <source>
        <dbReference type="ARBA" id="ARBA00022640"/>
    </source>
</evidence>
<dbReference type="EMBL" id="MK281449">
    <property type="protein sequence ID" value="QAA11221.1"/>
    <property type="molecule type" value="mRNA"/>
</dbReference>
<dbReference type="NCBIfam" id="TIGR01080">
    <property type="entry name" value="rplX_A_E"/>
    <property type="match status" value="1"/>
</dbReference>
<comment type="similarity">
    <text evidence="2">Belongs to the universal ribosomal protein uL24 family.</text>
</comment>
<keyword evidence="4" id="KW-0934">Plastid</keyword>
<dbReference type="Pfam" id="PF00467">
    <property type="entry name" value="KOW"/>
    <property type="match status" value="1"/>
</dbReference>
<keyword evidence="6" id="KW-0687">Ribonucleoprotein</keyword>
<keyword evidence="7" id="KW-0732">Signal</keyword>